<gene>
    <name evidence="1" type="ORF">F8M41_013738</name>
</gene>
<comment type="caution">
    <text evidence="1">The sequence shown here is derived from an EMBL/GenBank/DDBJ whole genome shotgun (WGS) entry which is preliminary data.</text>
</comment>
<reference evidence="1 2" key="1">
    <citation type="journal article" date="2019" name="Environ. Microbiol.">
        <title>At the nexus of three kingdoms: the genome of the mycorrhizal fungus Gigaspora margarita provides insights into plant, endobacterial and fungal interactions.</title>
        <authorList>
            <person name="Venice F."/>
            <person name="Ghignone S."/>
            <person name="Salvioli di Fossalunga A."/>
            <person name="Amselem J."/>
            <person name="Novero M."/>
            <person name="Xianan X."/>
            <person name="Sedzielewska Toro K."/>
            <person name="Morin E."/>
            <person name="Lipzen A."/>
            <person name="Grigoriev I.V."/>
            <person name="Henrissat B."/>
            <person name="Martin F.M."/>
            <person name="Bonfante P."/>
        </authorList>
    </citation>
    <scope>NUCLEOTIDE SEQUENCE [LARGE SCALE GENOMIC DNA]</scope>
    <source>
        <strain evidence="1 2">BEG34</strain>
    </source>
</reference>
<protein>
    <submittedName>
        <fullName evidence="1">E3 ubiquitin-protein ligase</fullName>
    </submittedName>
</protein>
<evidence type="ECO:0000313" key="2">
    <source>
        <dbReference type="Proteomes" id="UP000439903"/>
    </source>
</evidence>
<evidence type="ECO:0000313" key="1">
    <source>
        <dbReference type="EMBL" id="KAF0557211.1"/>
    </source>
</evidence>
<dbReference type="AlphaFoldDB" id="A0A8H4B3V7"/>
<dbReference type="Proteomes" id="UP000439903">
    <property type="component" value="Unassembled WGS sequence"/>
</dbReference>
<keyword evidence="2" id="KW-1185">Reference proteome</keyword>
<dbReference type="OrthoDB" id="2383085at2759"/>
<name>A0A8H4B3V7_GIGMA</name>
<accession>A0A8H4B3V7</accession>
<proteinExistence type="predicted"/>
<sequence>MAKDMQKENIKKENNQEADTAQLGNIVQWDDSNYLIVVFLSQMPDSICALYREKNKVPDNVKNLLKSQNAELKYYYKMKPGMLLEQLEQLARRKMHKLKDLLNMH</sequence>
<organism evidence="1 2">
    <name type="scientific">Gigaspora margarita</name>
    <dbReference type="NCBI Taxonomy" id="4874"/>
    <lineage>
        <taxon>Eukaryota</taxon>
        <taxon>Fungi</taxon>
        <taxon>Fungi incertae sedis</taxon>
        <taxon>Mucoromycota</taxon>
        <taxon>Glomeromycotina</taxon>
        <taxon>Glomeromycetes</taxon>
        <taxon>Diversisporales</taxon>
        <taxon>Gigasporaceae</taxon>
        <taxon>Gigaspora</taxon>
    </lineage>
</organism>
<dbReference type="EMBL" id="WTPW01000029">
    <property type="protein sequence ID" value="KAF0557211.1"/>
    <property type="molecule type" value="Genomic_DNA"/>
</dbReference>